<protein>
    <recommendedName>
        <fullName evidence="9">Phosphomethylpyrimidine kinase</fullName>
    </recommendedName>
</protein>
<dbReference type="GO" id="GO:0005524">
    <property type="term" value="F:ATP binding"/>
    <property type="evidence" value="ECO:0007669"/>
    <property type="project" value="UniProtKB-KW"/>
</dbReference>
<evidence type="ECO:0000259" key="5">
    <source>
        <dbReference type="Pfam" id="PF03070"/>
    </source>
</evidence>
<keyword evidence="2" id="KW-0547">Nucleotide-binding</keyword>
<dbReference type="InterPro" id="IPR004305">
    <property type="entry name" value="Thiaminase-2/PQQC"/>
</dbReference>
<dbReference type="InterPro" id="IPR004399">
    <property type="entry name" value="HMP/HMP-P_kinase_dom"/>
</dbReference>
<evidence type="ECO:0000259" key="6">
    <source>
        <dbReference type="Pfam" id="PF08543"/>
    </source>
</evidence>
<dbReference type="SUPFAM" id="SSF48613">
    <property type="entry name" value="Heme oxygenase-like"/>
    <property type="match status" value="1"/>
</dbReference>
<dbReference type="CDD" id="cd19368">
    <property type="entry name" value="TenA_C_AtTH2-like"/>
    <property type="match status" value="1"/>
</dbReference>
<dbReference type="GO" id="GO:0008902">
    <property type="term" value="F:hydroxymethylpyrimidine kinase activity"/>
    <property type="evidence" value="ECO:0007669"/>
    <property type="project" value="TreeGrafter"/>
</dbReference>
<organism evidence="7 8">
    <name type="scientific">Lagenidium giganteum</name>
    <dbReference type="NCBI Taxonomy" id="4803"/>
    <lineage>
        <taxon>Eukaryota</taxon>
        <taxon>Sar</taxon>
        <taxon>Stramenopiles</taxon>
        <taxon>Oomycota</taxon>
        <taxon>Peronosporomycetes</taxon>
        <taxon>Pythiales</taxon>
        <taxon>Pythiaceae</taxon>
    </lineage>
</organism>
<dbReference type="InterPro" id="IPR029056">
    <property type="entry name" value="Ribokinase-like"/>
</dbReference>
<keyword evidence="4" id="KW-0067">ATP-binding</keyword>
<dbReference type="GO" id="GO:0009228">
    <property type="term" value="P:thiamine biosynthetic process"/>
    <property type="evidence" value="ECO:0007669"/>
    <property type="project" value="InterPro"/>
</dbReference>
<sequence length="614" mass="65891">MTSDKQPTTVPGLAQKLWDQATQMANQSLFHPFVVGIATGDLPKESFEAFLLQDAFYLDAFAKAFAHAATKTTQSRHLLELIRLMSGVEKELETHHSFLQSFGIELFHVTRASAAAATKNYVDFLLETAKSRQSVAEILAAMTPCARLYSFIGRSIRAAQVAVGSSTENPYQRWIDTYGQTEFDDSALGMELLLEDVANEEGVTFADVVGLYNEAMNLELRFFDAYFPLQQAPVRSLGTCRLALRVGDEGADALLALPAGQHLFEIRQQEPTGDRVAIVKTDFQHAHEAPLLPLLAALLAPSLSATVVYEATTIGESVAFLKATNVAGDLDWYASCDLVSRNAARAGTVARVLIVAGSDSGGGAGVQADLKACTNLGVFSSSAITAVTTQNTHGVHGIHAIPIEDIAAQIECVLDDIGADVIKTGMLHSEQVIDCVAASLEKREIALVVDPVMVATSGHRLLESAAHASLVTRLFPLATIITPNLPEASALLKGRTIETVQDMQNAARELSVLGPKFVLVKGGHMKPDQAGNIVDVLYDAKQDQFHLFTSTKLTTRNTHGTGCTLASSIAALYAQKGDMVAAVDRAIKYLQRTLHQSRNLAIGTGNSGPMLHVL</sequence>
<dbReference type="GO" id="GO:0008972">
    <property type="term" value="F:phosphomethylpyrimidine kinase activity"/>
    <property type="evidence" value="ECO:0007669"/>
    <property type="project" value="InterPro"/>
</dbReference>
<evidence type="ECO:0008006" key="9">
    <source>
        <dbReference type="Google" id="ProtNLM"/>
    </source>
</evidence>
<reference evidence="7" key="2">
    <citation type="journal article" date="2023" name="Microbiol Resour">
        <title>Decontamination and Annotation of the Draft Genome Sequence of the Oomycete Lagenidium giganteum ARSEF 373.</title>
        <authorList>
            <person name="Morgan W.R."/>
            <person name="Tartar A."/>
        </authorList>
    </citation>
    <scope>NUCLEOTIDE SEQUENCE</scope>
    <source>
        <strain evidence="7">ARSEF 373</strain>
    </source>
</reference>
<evidence type="ECO:0000256" key="4">
    <source>
        <dbReference type="ARBA" id="ARBA00022840"/>
    </source>
</evidence>
<feature type="domain" description="Thiaminase-2/PQQC" evidence="5">
    <location>
        <begin position="18"/>
        <end position="196"/>
    </location>
</feature>
<feature type="domain" description="Pyridoxamine kinase/Phosphomethylpyrimidine kinase" evidence="6">
    <location>
        <begin position="359"/>
        <end position="605"/>
    </location>
</feature>
<evidence type="ECO:0000256" key="1">
    <source>
        <dbReference type="ARBA" id="ARBA00022679"/>
    </source>
</evidence>
<gene>
    <name evidence="7" type="ORF">N0F65_006545</name>
</gene>
<dbReference type="Gene3D" id="1.20.910.10">
    <property type="entry name" value="Heme oxygenase-like"/>
    <property type="match status" value="1"/>
</dbReference>
<comment type="caution">
    <text evidence="7">The sequence shown here is derived from an EMBL/GenBank/DDBJ whole genome shotgun (WGS) entry which is preliminary data.</text>
</comment>
<name>A0AAV2YFN8_9STRA</name>
<keyword evidence="1" id="KW-0808">Transferase</keyword>
<dbReference type="SUPFAM" id="SSF53613">
    <property type="entry name" value="Ribokinase-like"/>
    <property type="match status" value="1"/>
</dbReference>
<dbReference type="CDD" id="cd01169">
    <property type="entry name" value="HMPP_kinase"/>
    <property type="match status" value="1"/>
</dbReference>
<dbReference type="Gene3D" id="3.40.1190.20">
    <property type="match status" value="1"/>
</dbReference>
<evidence type="ECO:0000313" key="8">
    <source>
        <dbReference type="Proteomes" id="UP001146120"/>
    </source>
</evidence>
<proteinExistence type="predicted"/>
<dbReference type="NCBIfam" id="TIGR00097">
    <property type="entry name" value="HMP-P_kinase"/>
    <property type="match status" value="1"/>
</dbReference>
<evidence type="ECO:0000256" key="3">
    <source>
        <dbReference type="ARBA" id="ARBA00022777"/>
    </source>
</evidence>
<dbReference type="Pfam" id="PF03070">
    <property type="entry name" value="TENA_THI-4"/>
    <property type="match status" value="1"/>
</dbReference>
<dbReference type="PANTHER" id="PTHR20858:SF17">
    <property type="entry name" value="HYDROXYMETHYLPYRIMIDINE_PHOSPHOMETHYLPYRIMIDINE KINASE THI20-RELATED"/>
    <property type="match status" value="1"/>
</dbReference>
<dbReference type="InterPro" id="IPR013749">
    <property type="entry name" value="PM/HMP-P_kinase-1"/>
</dbReference>
<dbReference type="Pfam" id="PF08543">
    <property type="entry name" value="Phos_pyr_kin"/>
    <property type="match status" value="1"/>
</dbReference>
<keyword evidence="8" id="KW-1185">Reference proteome</keyword>
<accession>A0AAV2YFN8</accession>
<dbReference type="InterPro" id="IPR016084">
    <property type="entry name" value="Haem_Oase-like_multi-hlx"/>
</dbReference>
<evidence type="ECO:0000256" key="2">
    <source>
        <dbReference type="ARBA" id="ARBA00022741"/>
    </source>
</evidence>
<evidence type="ECO:0000313" key="7">
    <source>
        <dbReference type="EMBL" id="DAZ93557.1"/>
    </source>
</evidence>
<dbReference type="EMBL" id="DAKRPA010000308">
    <property type="protein sequence ID" value="DAZ93557.1"/>
    <property type="molecule type" value="Genomic_DNA"/>
</dbReference>
<dbReference type="Proteomes" id="UP001146120">
    <property type="component" value="Unassembled WGS sequence"/>
</dbReference>
<dbReference type="PANTHER" id="PTHR20858">
    <property type="entry name" value="PHOSPHOMETHYLPYRIMIDINE KINASE"/>
    <property type="match status" value="1"/>
</dbReference>
<reference evidence="7" key="1">
    <citation type="submission" date="2022-11" db="EMBL/GenBank/DDBJ databases">
        <authorList>
            <person name="Morgan W.R."/>
            <person name="Tartar A."/>
        </authorList>
    </citation>
    <scope>NUCLEOTIDE SEQUENCE</scope>
    <source>
        <strain evidence="7">ARSEF 373</strain>
    </source>
</reference>
<keyword evidence="3" id="KW-0418">Kinase</keyword>
<dbReference type="GO" id="GO:0005829">
    <property type="term" value="C:cytosol"/>
    <property type="evidence" value="ECO:0007669"/>
    <property type="project" value="TreeGrafter"/>
</dbReference>
<dbReference type="AlphaFoldDB" id="A0AAV2YFN8"/>
<dbReference type="FunFam" id="3.40.1190.20:FF:000003">
    <property type="entry name" value="Phosphomethylpyrimidine kinase ThiD"/>
    <property type="match status" value="1"/>
</dbReference>